<feature type="domain" description="Secretion system C-terminal sorting" evidence="1">
    <location>
        <begin position="543"/>
        <end position="608"/>
    </location>
</feature>
<organism evidence="2 3">
    <name type="scientific">Aureispira anguillae</name>
    <dbReference type="NCBI Taxonomy" id="2864201"/>
    <lineage>
        <taxon>Bacteria</taxon>
        <taxon>Pseudomonadati</taxon>
        <taxon>Bacteroidota</taxon>
        <taxon>Saprospiria</taxon>
        <taxon>Saprospirales</taxon>
        <taxon>Saprospiraceae</taxon>
        <taxon>Aureispira</taxon>
    </lineage>
</organism>
<dbReference type="InterPro" id="IPR013517">
    <property type="entry name" value="FG-GAP"/>
</dbReference>
<keyword evidence="3" id="KW-1185">Reference proteome</keyword>
<proteinExistence type="predicted"/>
<sequence>MVNRKIIVLFITVLLIPFLGNTQHWNQKGVDIDGEAAGDNSGSSVSLSSDGNTLAIGAYLNAGNGTDAGHVRVHEWNGTAWNQKGVDIDGEAANDWSGSSVSLSSDGNTLAIGAYLNDGNGSNAGHVRVYEWNGITWTPKGVDIDGEAANDRSGSSVSLNSDGNTLAIGARGNDGNGTDAGHVRVYEWNGTAWIPKGVDIDGEAAGDFSGSSLSLSSNGNTLAIGAERNDGNGSNAGHVHVYEWNGTTWTPKGVDIDGEAAYDNSGSSVSLSSDGNTLVIGAYLNDGNGTDAGHVRVYEWNGTTWNQKGVDIDGEAANDWSGSSVSLSSDGNILAIGALWNDGNGTDAGHVCAYEFCSSTSSTDVHTTCDSYTWIDGNTYTSSNNTATFVLTNMAGCDSIVTLDLTINTPTTGTDVQTACDSYTWIDGNTYTSSNNTATFTLQNVAGCDSIVTLDLTINLVNTTTSIMGVTIMANTSNVAYQWLDCNNNNTPITGETGQSFTATTNGNYAVIVTENGCSDTSACVAITTLNINKLRETSVYAYPNPTQGDLMLSFPQVTTDVLIKVSDTKGQIITTHHYDMAKDVELKLEGTQGIYLITITHSNNNQILRCIKQ</sequence>
<dbReference type="InterPro" id="IPR011043">
    <property type="entry name" value="Gal_Oxase/kelch_b-propeller"/>
</dbReference>
<dbReference type="RefSeq" id="WP_264791970.1">
    <property type="nucleotide sequence ID" value="NZ_AP026867.1"/>
</dbReference>
<dbReference type="Pfam" id="PF18962">
    <property type="entry name" value="Por_Secre_tail"/>
    <property type="match status" value="1"/>
</dbReference>
<reference evidence="2" key="1">
    <citation type="submission" date="2022-09" db="EMBL/GenBank/DDBJ databases">
        <title>Aureispira anguillicida sp. nov., isolated from Leptocephalus of Japanese eel Anguilla japonica.</title>
        <authorList>
            <person name="Yuasa K."/>
            <person name="Mekata T."/>
            <person name="Ikunari K."/>
        </authorList>
    </citation>
    <scope>NUCLEOTIDE SEQUENCE</scope>
    <source>
        <strain evidence="2">EL160426</strain>
    </source>
</reference>
<evidence type="ECO:0000259" key="1">
    <source>
        <dbReference type="Pfam" id="PF18962"/>
    </source>
</evidence>
<dbReference type="AlphaFoldDB" id="A0A915YCU5"/>
<dbReference type="EMBL" id="AP026867">
    <property type="protein sequence ID" value="BDS10696.1"/>
    <property type="molecule type" value="Genomic_DNA"/>
</dbReference>
<gene>
    <name evidence="2" type="ORF">AsAng_0014050</name>
</gene>
<dbReference type="Pfam" id="PF14312">
    <property type="entry name" value="FG-GAP_2"/>
    <property type="match status" value="5"/>
</dbReference>
<dbReference type="PANTHER" id="PTHR36220:SF1">
    <property type="entry name" value="GAMMA TUBULIN COMPLEX COMPONENT C-TERMINAL DOMAIN-CONTAINING PROTEIN"/>
    <property type="match status" value="1"/>
</dbReference>
<dbReference type="InterPro" id="IPR026444">
    <property type="entry name" value="Secre_tail"/>
</dbReference>
<accession>A0A915YCU5</accession>
<evidence type="ECO:0000313" key="2">
    <source>
        <dbReference type="EMBL" id="BDS10696.1"/>
    </source>
</evidence>
<dbReference type="SUPFAM" id="SSF50965">
    <property type="entry name" value="Galactose oxidase, central domain"/>
    <property type="match status" value="1"/>
</dbReference>
<dbReference type="PANTHER" id="PTHR36220">
    <property type="entry name" value="UNNAMED PRODUCT"/>
    <property type="match status" value="1"/>
</dbReference>
<dbReference type="NCBIfam" id="TIGR04183">
    <property type="entry name" value="Por_Secre_tail"/>
    <property type="match status" value="1"/>
</dbReference>
<protein>
    <submittedName>
        <fullName evidence="2">T9SS type A sorting domain-containing protein</fullName>
    </submittedName>
</protein>
<dbReference type="Proteomes" id="UP001060919">
    <property type="component" value="Chromosome"/>
</dbReference>
<evidence type="ECO:0000313" key="3">
    <source>
        <dbReference type="Proteomes" id="UP001060919"/>
    </source>
</evidence>
<name>A0A915YCU5_9BACT</name>
<dbReference type="KEGG" id="aup:AsAng_0014050"/>